<dbReference type="PANTHER" id="PTHR24322">
    <property type="entry name" value="PKSB"/>
    <property type="match status" value="1"/>
</dbReference>
<dbReference type="Pfam" id="PF00106">
    <property type="entry name" value="adh_short"/>
    <property type="match status" value="1"/>
</dbReference>
<sequence>MARSLTDQVVVITGGARGIGAATAAALVRAGARVVIADLDADLAKRTATTLTRESPRQANESPLPAGEFDIRVTAYGLDVTDRAAFTALLDQVEAEVGPIDVLVNNAGIMPIALIEDEPDRTTTAQLAVNLHAVIHGSREAVRRMKPRGSGHVVNVASAAGRIPVPAGATYCATKFGVIGFSEALRMELRDTGVDVSCVMPAIVRTELAAGLKDSKGVKPVTAEQVAEAIVGALRSPRFDVYVPKSVGPAVRMGALLPRRVGEWLSRKLGGERLFLDALDSAARRDYETRAADSAPGAEETRA</sequence>
<dbReference type="NCBIfam" id="NF005878">
    <property type="entry name" value="PRK07825.1"/>
    <property type="match status" value="1"/>
</dbReference>
<evidence type="ECO:0000256" key="1">
    <source>
        <dbReference type="ARBA" id="ARBA00006484"/>
    </source>
</evidence>
<dbReference type="InterPro" id="IPR002347">
    <property type="entry name" value="SDR_fam"/>
</dbReference>
<dbReference type="GO" id="GO:0016616">
    <property type="term" value="F:oxidoreductase activity, acting on the CH-OH group of donors, NAD or NADP as acceptor"/>
    <property type="evidence" value="ECO:0007669"/>
    <property type="project" value="TreeGrafter"/>
</dbReference>
<evidence type="ECO:0000256" key="2">
    <source>
        <dbReference type="ARBA" id="ARBA00023002"/>
    </source>
</evidence>
<protein>
    <submittedName>
        <fullName evidence="5">Short-chain dehydrogenase</fullName>
    </submittedName>
</protein>
<dbReference type="Proteomes" id="UP000199651">
    <property type="component" value="Unassembled WGS sequence"/>
</dbReference>
<dbReference type="CDD" id="cd05233">
    <property type="entry name" value="SDR_c"/>
    <property type="match status" value="1"/>
</dbReference>
<dbReference type="InterPro" id="IPR036291">
    <property type="entry name" value="NAD(P)-bd_dom_sf"/>
</dbReference>
<dbReference type="InterPro" id="IPR057326">
    <property type="entry name" value="KR_dom"/>
</dbReference>
<dbReference type="AlphaFoldDB" id="A0A1H0S5I0"/>
<dbReference type="PRINTS" id="PR00081">
    <property type="entry name" value="GDHRDH"/>
</dbReference>
<evidence type="ECO:0000259" key="4">
    <source>
        <dbReference type="SMART" id="SM00822"/>
    </source>
</evidence>
<comment type="similarity">
    <text evidence="1 3">Belongs to the short-chain dehydrogenases/reductases (SDR) family.</text>
</comment>
<accession>A0A1H0S5I0</accession>
<evidence type="ECO:0000313" key="6">
    <source>
        <dbReference type="Proteomes" id="UP000199651"/>
    </source>
</evidence>
<dbReference type="EMBL" id="FNJB01000008">
    <property type="protein sequence ID" value="SDP36990.1"/>
    <property type="molecule type" value="Genomic_DNA"/>
</dbReference>
<proteinExistence type="inferred from homology"/>
<name>A0A1H0S5I0_9PSEU</name>
<dbReference type="InterPro" id="IPR020904">
    <property type="entry name" value="Sc_DH/Rdtase_CS"/>
</dbReference>
<gene>
    <name evidence="5" type="ORF">SAMN05192558_108290</name>
</gene>
<keyword evidence="2" id="KW-0560">Oxidoreductase</keyword>
<keyword evidence="6" id="KW-1185">Reference proteome</keyword>
<dbReference type="PROSITE" id="PS00061">
    <property type="entry name" value="ADH_SHORT"/>
    <property type="match status" value="1"/>
</dbReference>
<reference evidence="6" key="1">
    <citation type="submission" date="2016-10" db="EMBL/GenBank/DDBJ databases">
        <authorList>
            <person name="Varghese N."/>
            <person name="Submissions S."/>
        </authorList>
    </citation>
    <scope>NUCLEOTIDE SEQUENCE [LARGE SCALE GENOMIC DNA]</scope>
    <source>
        <strain evidence="6">IBRC-M 10655</strain>
    </source>
</reference>
<dbReference type="PANTHER" id="PTHR24322:SF736">
    <property type="entry name" value="RETINOL DEHYDROGENASE 10"/>
    <property type="match status" value="1"/>
</dbReference>
<feature type="domain" description="Ketoreductase" evidence="4">
    <location>
        <begin position="8"/>
        <end position="206"/>
    </location>
</feature>
<dbReference type="RefSeq" id="WP_091379015.1">
    <property type="nucleotide sequence ID" value="NZ_FNDV01000005.1"/>
</dbReference>
<evidence type="ECO:0000313" key="5">
    <source>
        <dbReference type="EMBL" id="SDP36990.1"/>
    </source>
</evidence>
<dbReference type="Gene3D" id="3.40.50.720">
    <property type="entry name" value="NAD(P)-binding Rossmann-like Domain"/>
    <property type="match status" value="1"/>
</dbReference>
<dbReference type="SMART" id="SM00822">
    <property type="entry name" value="PKS_KR"/>
    <property type="match status" value="1"/>
</dbReference>
<dbReference type="OrthoDB" id="9775296at2"/>
<evidence type="ECO:0000256" key="3">
    <source>
        <dbReference type="RuleBase" id="RU000363"/>
    </source>
</evidence>
<organism evidence="5 6">
    <name type="scientific">Actinokineospora alba</name>
    <dbReference type="NCBI Taxonomy" id="504798"/>
    <lineage>
        <taxon>Bacteria</taxon>
        <taxon>Bacillati</taxon>
        <taxon>Actinomycetota</taxon>
        <taxon>Actinomycetes</taxon>
        <taxon>Pseudonocardiales</taxon>
        <taxon>Pseudonocardiaceae</taxon>
        <taxon>Actinokineospora</taxon>
    </lineage>
</organism>
<dbReference type="STRING" id="504798.SAMN05421871_105301"/>
<dbReference type="PRINTS" id="PR00080">
    <property type="entry name" value="SDRFAMILY"/>
</dbReference>
<dbReference type="SUPFAM" id="SSF51735">
    <property type="entry name" value="NAD(P)-binding Rossmann-fold domains"/>
    <property type="match status" value="1"/>
</dbReference>